<evidence type="ECO:0000259" key="7">
    <source>
        <dbReference type="Pfam" id="PF00675"/>
    </source>
</evidence>
<dbReference type="PANTHER" id="PTHR43690">
    <property type="entry name" value="NARDILYSIN"/>
    <property type="match status" value="1"/>
</dbReference>
<evidence type="ECO:0000313" key="10">
    <source>
        <dbReference type="Proteomes" id="UP000321954"/>
    </source>
</evidence>
<keyword evidence="2" id="KW-0645">Protease</keyword>
<evidence type="ECO:0000256" key="2">
    <source>
        <dbReference type="ARBA" id="ARBA00022670"/>
    </source>
</evidence>
<dbReference type="GO" id="GO:0008237">
    <property type="term" value="F:metallopeptidase activity"/>
    <property type="evidence" value="ECO:0007669"/>
    <property type="project" value="UniProtKB-KW"/>
</dbReference>
<reference evidence="9 10" key="1">
    <citation type="submission" date="2019-08" db="EMBL/GenBank/DDBJ databases">
        <title>Antarcticibacterium arcticum sp. nov., a bacterium isolated from marine sediment of the Canadian Beaufort Sea.</title>
        <authorList>
            <person name="Lee Y.M."/>
            <person name="Baek K."/>
            <person name="Lee D.-H."/>
            <person name="Shin S.C."/>
            <person name="Jin Y.K."/>
            <person name="Park Y."/>
        </authorList>
    </citation>
    <scope>NUCLEOTIDE SEQUENCE [LARGE SCALE GENOMIC DNA]</scope>
    <source>
        <strain evidence="9 10">PAMC 28998</strain>
    </source>
</reference>
<dbReference type="RefSeq" id="WP_146833571.1">
    <property type="nucleotide sequence ID" value="NZ_CP042476.1"/>
</dbReference>
<keyword evidence="4" id="KW-0862">Zinc</keyword>
<feature type="domain" description="Peptidase M16 C-terminal" evidence="8">
    <location>
        <begin position="208"/>
        <end position="389"/>
    </location>
</feature>
<dbReference type="Gene3D" id="3.30.830.10">
    <property type="entry name" value="Metalloenzyme, LuxS/M16 peptidase-like"/>
    <property type="match status" value="3"/>
</dbReference>
<keyword evidence="5" id="KW-0482">Metalloprotease</keyword>
<dbReference type="InterPro" id="IPR007863">
    <property type="entry name" value="Peptidase_M16_C"/>
</dbReference>
<dbReference type="InterPro" id="IPR011765">
    <property type="entry name" value="Pept_M16_N"/>
</dbReference>
<evidence type="ECO:0000256" key="6">
    <source>
        <dbReference type="SAM" id="SignalP"/>
    </source>
</evidence>
<feature type="chain" id="PRO_5022889519" evidence="6">
    <location>
        <begin position="20"/>
        <end position="939"/>
    </location>
</feature>
<feature type="domain" description="Peptidase M16 N-terminal" evidence="7">
    <location>
        <begin position="59"/>
        <end position="169"/>
    </location>
</feature>
<dbReference type="KEGG" id="anp:FK178_08585"/>
<dbReference type="Pfam" id="PF05193">
    <property type="entry name" value="Peptidase_M16_C"/>
    <property type="match status" value="2"/>
</dbReference>
<feature type="domain" description="Peptidase M16 C-terminal" evidence="8">
    <location>
        <begin position="695"/>
        <end position="866"/>
    </location>
</feature>
<evidence type="ECO:0000313" key="9">
    <source>
        <dbReference type="EMBL" id="QED37776.1"/>
    </source>
</evidence>
<proteinExistence type="inferred from homology"/>
<dbReference type="GO" id="GO:0046872">
    <property type="term" value="F:metal ion binding"/>
    <property type="evidence" value="ECO:0007669"/>
    <property type="project" value="InterPro"/>
</dbReference>
<keyword evidence="3" id="KW-0378">Hydrolase</keyword>
<dbReference type="AlphaFoldDB" id="A0A5B8YNE6"/>
<dbReference type="Pfam" id="PF00675">
    <property type="entry name" value="Peptidase_M16"/>
    <property type="match status" value="1"/>
</dbReference>
<dbReference type="InterPro" id="IPR050626">
    <property type="entry name" value="Peptidase_M16"/>
</dbReference>
<dbReference type="InterPro" id="IPR011249">
    <property type="entry name" value="Metalloenz_LuxS/M16"/>
</dbReference>
<evidence type="ECO:0000259" key="8">
    <source>
        <dbReference type="Pfam" id="PF05193"/>
    </source>
</evidence>
<dbReference type="GO" id="GO:0006508">
    <property type="term" value="P:proteolysis"/>
    <property type="evidence" value="ECO:0007669"/>
    <property type="project" value="UniProtKB-KW"/>
</dbReference>
<keyword evidence="6" id="KW-0732">Signal</keyword>
<evidence type="ECO:0000256" key="5">
    <source>
        <dbReference type="ARBA" id="ARBA00023049"/>
    </source>
</evidence>
<name>A0A5B8YNE6_9FLAO</name>
<dbReference type="Proteomes" id="UP000321954">
    <property type="component" value="Chromosome"/>
</dbReference>
<dbReference type="SUPFAM" id="SSF63411">
    <property type="entry name" value="LuxS/MPP-like metallohydrolase"/>
    <property type="match status" value="3"/>
</dbReference>
<evidence type="ECO:0000256" key="4">
    <source>
        <dbReference type="ARBA" id="ARBA00022833"/>
    </source>
</evidence>
<dbReference type="EMBL" id="CP042476">
    <property type="protein sequence ID" value="QED37776.1"/>
    <property type="molecule type" value="Genomic_DNA"/>
</dbReference>
<feature type="signal peptide" evidence="6">
    <location>
        <begin position="1"/>
        <end position="19"/>
    </location>
</feature>
<protein>
    <submittedName>
        <fullName evidence="9">Insulinase family protein</fullName>
    </submittedName>
</protein>
<sequence length="939" mass="108344">MKIIIYLYLLLGVSNGILAQNNDKAPDTGNSNFSILTGKLDNGLSYIIKPLEGDTGKIEANLVVHAGANQEDTDQYYFAHLLEHLAAGYTENFPSLRSNVELFSQFKISPQDYTASVGEVLTGYKIQYHQEFPQTLDTIFSMFYDIVSGKVLFDENIVHTEKKALYQEYLYSETGKSYPEYKGQNLLSGCRDFIPSPGNFESVLMKSSLESLKQFYLDWYRPDLMTIYVVGNIKDVALIQNKIKEKFGDIKNSTMVREKKNCGQTYLNRPKQFIVQEKSIELPENLPAHTTFQFYYRNKSSAFPQFSQDENKVLWDILTKMISNRLKSQQPDYNQEYTIHFNESIELPARLLNIKTFDNNPLIIAKVFEIIAGISAYGFTQDELNKVVQESSKTIQARDYTSVPYWSKTIYNSLTYNEPVPLSKDSIEIEFLNQLKINHINDLIRKHMDWMPDDIALIFTNDFKKNIFTEKNIKKWIKKGLSQPAKYQSKVIPEQFLSSNEISELRLVPIIKHKSGIINQDIIELENGVKIILKENNPSTDRITGKLMVHGFSPIGASCFGEMNFNALFAPAIIQNSGVGKYDKFTIDKILANTSLPFGMNNYIEQWETGVKAEILPQDLEILMQLIYLSFSTPRFDLNAFEDWKIQEQKKSIRNSSPNNDFVDFINKKAGFVKLPQGVERLKEIRNVDYKKAFKKYKLLHANAANFTFIITGNFNKNEILPILQRYLGNLPKDENNICIDQRKDEAFPLTDAHFILPKSVDNNFLSIQFVSPLPINSNYKDEIEIEFLKQALVLKLRDLRNTKNLGVYFASAFGFIDYHKRTKTIQIYLQSDREDFNQVLEACNILFEELKTSKVSPNSFSTIKESGYFPKWQNESSSTHRSISHTLYDFYRFEVPIIESNQAKEFINSFTAEDLLKVANNYFNEEFRVTYIGSPEFN</sequence>
<keyword evidence="10" id="KW-1185">Reference proteome</keyword>
<gene>
    <name evidence="9" type="ORF">FK178_08585</name>
</gene>
<accession>A0A5B8YNE6</accession>
<evidence type="ECO:0000256" key="3">
    <source>
        <dbReference type="ARBA" id="ARBA00022801"/>
    </source>
</evidence>
<comment type="similarity">
    <text evidence="1">Belongs to the peptidase M16 family.</text>
</comment>
<dbReference type="OrthoDB" id="9811314at2"/>
<organism evidence="9 10">
    <name type="scientific">Antarcticibacterium arcticum</name>
    <dbReference type="NCBI Taxonomy" id="2585771"/>
    <lineage>
        <taxon>Bacteria</taxon>
        <taxon>Pseudomonadati</taxon>
        <taxon>Bacteroidota</taxon>
        <taxon>Flavobacteriia</taxon>
        <taxon>Flavobacteriales</taxon>
        <taxon>Flavobacteriaceae</taxon>
        <taxon>Antarcticibacterium</taxon>
    </lineage>
</organism>
<evidence type="ECO:0000256" key="1">
    <source>
        <dbReference type="ARBA" id="ARBA00007261"/>
    </source>
</evidence>
<dbReference type="PANTHER" id="PTHR43690:SF17">
    <property type="entry name" value="PROTEIN YHJJ"/>
    <property type="match status" value="1"/>
</dbReference>